<name>A0A5J4Z9K9_PORPP</name>
<feature type="region of interest" description="Disordered" evidence="1">
    <location>
        <begin position="507"/>
        <end position="529"/>
    </location>
</feature>
<keyword evidence="3" id="KW-1185">Reference proteome</keyword>
<feature type="region of interest" description="Disordered" evidence="1">
    <location>
        <begin position="278"/>
        <end position="359"/>
    </location>
</feature>
<feature type="compositionally biased region" description="Low complexity" evidence="1">
    <location>
        <begin position="329"/>
        <end position="342"/>
    </location>
</feature>
<feature type="compositionally biased region" description="Polar residues" evidence="1">
    <location>
        <begin position="343"/>
        <end position="353"/>
    </location>
</feature>
<organism evidence="2 3">
    <name type="scientific">Porphyridium purpureum</name>
    <name type="common">Red alga</name>
    <name type="synonym">Porphyridium cruentum</name>
    <dbReference type="NCBI Taxonomy" id="35688"/>
    <lineage>
        <taxon>Eukaryota</taxon>
        <taxon>Rhodophyta</taxon>
        <taxon>Bangiophyceae</taxon>
        <taxon>Porphyridiales</taxon>
        <taxon>Porphyridiaceae</taxon>
        <taxon>Porphyridium</taxon>
    </lineage>
</organism>
<feature type="compositionally biased region" description="Polar residues" evidence="1">
    <location>
        <begin position="278"/>
        <end position="301"/>
    </location>
</feature>
<dbReference type="EMBL" id="VRMN01000001">
    <property type="protein sequence ID" value="KAA8499684.1"/>
    <property type="molecule type" value="Genomic_DNA"/>
</dbReference>
<feature type="compositionally biased region" description="Polar residues" evidence="1">
    <location>
        <begin position="509"/>
        <end position="529"/>
    </location>
</feature>
<dbReference type="AlphaFoldDB" id="A0A5J4Z9K9"/>
<accession>A0A5J4Z9K9</accession>
<comment type="caution">
    <text evidence="2">The sequence shown here is derived from an EMBL/GenBank/DDBJ whole genome shotgun (WGS) entry which is preliminary data.</text>
</comment>
<reference evidence="3" key="1">
    <citation type="journal article" date="2019" name="Nat. Commun.">
        <title>Expansion of phycobilisome linker gene families in mesophilic red algae.</title>
        <authorList>
            <person name="Lee J."/>
            <person name="Kim D."/>
            <person name="Bhattacharya D."/>
            <person name="Yoon H.S."/>
        </authorList>
    </citation>
    <scope>NUCLEOTIDE SEQUENCE [LARGE SCALE GENOMIC DNA]</scope>
    <source>
        <strain evidence="3">CCMP 1328</strain>
    </source>
</reference>
<proteinExistence type="predicted"/>
<feature type="compositionally biased region" description="Pro residues" evidence="1">
    <location>
        <begin position="316"/>
        <end position="328"/>
    </location>
</feature>
<dbReference type="Proteomes" id="UP000324585">
    <property type="component" value="Unassembled WGS sequence"/>
</dbReference>
<feature type="region of interest" description="Disordered" evidence="1">
    <location>
        <begin position="187"/>
        <end position="212"/>
    </location>
</feature>
<sequence>MARVALLVRWMPRNGGLAMSAGMVPRARIPDGGMGSMARAAAGAAFARRQVFAARGFCASGSHQHQQSVGTGYLGPWQGYEDQPGASDLRSEHSAEGSSSVDGDAEQCTVASGDDAETHSASETATFPVHLAQHPPASPQPPTSSKIVDEEADVISGDVEVLGSSSAAHRVMSDASHSFPIGAENHVPWRTSIDTPTATSAESSEESEVPSQMQDALAHMGMPSCKTLKEARTLLGTIPPTEAQLQWLRENASLTNDRMPQTFIQAIDTMVSMSGQQALSESVPTPPLQSVDSSQMNSATPLSLGGSESARAQAIVPPPRQPQQPYVPYPTQQLPQQQPVSQFTSYPAQQQDAPNPADLFGAPVRPPMTSPDGPPTERQREFLMRMGVDINAIHTKQQASNEIERQIQSQNAARLAEKDGGASTRMNDELHEQQEKLLFGAFGFWGCKFISARAVKTWELEPVSEKQRALIVALAGSTQDLDKAVVTKGQATKLITVLKFFREAARGASSGTLSPPQPAYSSDPFSKLR</sequence>
<gene>
    <name evidence="2" type="ORF">FVE85_7269</name>
</gene>
<evidence type="ECO:0000256" key="1">
    <source>
        <dbReference type="SAM" id="MobiDB-lite"/>
    </source>
</evidence>
<evidence type="ECO:0000313" key="3">
    <source>
        <dbReference type="Proteomes" id="UP000324585"/>
    </source>
</evidence>
<evidence type="ECO:0000313" key="2">
    <source>
        <dbReference type="EMBL" id="KAA8499684.1"/>
    </source>
</evidence>
<protein>
    <submittedName>
        <fullName evidence="2">Uncharacterized protein</fullName>
    </submittedName>
</protein>
<feature type="region of interest" description="Disordered" evidence="1">
    <location>
        <begin position="63"/>
        <end position="106"/>
    </location>
</feature>